<evidence type="ECO:0000313" key="2">
    <source>
        <dbReference type="EMBL" id="KAF2891862.1"/>
    </source>
</evidence>
<evidence type="ECO:0000256" key="1">
    <source>
        <dbReference type="SAM" id="MobiDB-lite"/>
    </source>
</evidence>
<protein>
    <submittedName>
        <fullName evidence="2">Uncharacterized protein</fullName>
    </submittedName>
</protein>
<feature type="region of interest" description="Disordered" evidence="1">
    <location>
        <begin position="1"/>
        <end position="24"/>
    </location>
</feature>
<organism evidence="2 3">
    <name type="scientific">Ignelater luminosus</name>
    <name type="common">Cucubano</name>
    <name type="synonym">Pyrophorus luminosus</name>
    <dbReference type="NCBI Taxonomy" id="2038154"/>
    <lineage>
        <taxon>Eukaryota</taxon>
        <taxon>Metazoa</taxon>
        <taxon>Ecdysozoa</taxon>
        <taxon>Arthropoda</taxon>
        <taxon>Hexapoda</taxon>
        <taxon>Insecta</taxon>
        <taxon>Pterygota</taxon>
        <taxon>Neoptera</taxon>
        <taxon>Endopterygota</taxon>
        <taxon>Coleoptera</taxon>
        <taxon>Polyphaga</taxon>
        <taxon>Elateriformia</taxon>
        <taxon>Elateroidea</taxon>
        <taxon>Elateridae</taxon>
        <taxon>Agrypninae</taxon>
        <taxon>Pyrophorini</taxon>
        <taxon>Ignelater</taxon>
    </lineage>
</organism>
<accession>A0A8K0CWU0</accession>
<sequence length="68" mass="8131">MTDEILTRRMHETRAQGKNRRGKPRKMWIEGVREAAEERNIQWEDIVKGIAENRRLLQKITQEKKTGD</sequence>
<proteinExistence type="predicted"/>
<dbReference type="OrthoDB" id="6740956at2759"/>
<comment type="caution">
    <text evidence="2">The sequence shown here is derived from an EMBL/GenBank/DDBJ whole genome shotgun (WGS) entry which is preliminary data.</text>
</comment>
<evidence type="ECO:0000313" key="3">
    <source>
        <dbReference type="Proteomes" id="UP000801492"/>
    </source>
</evidence>
<keyword evidence="3" id="KW-1185">Reference proteome</keyword>
<gene>
    <name evidence="2" type="ORF">ILUMI_14298</name>
</gene>
<reference evidence="2" key="1">
    <citation type="submission" date="2019-08" db="EMBL/GenBank/DDBJ databases">
        <title>The genome of the North American firefly Photinus pyralis.</title>
        <authorList>
            <consortium name="Photinus pyralis genome working group"/>
            <person name="Fallon T.R."/>
            <person name="Sander Lower S.E."/>
            <person name="Weng J.-K."/>
        </authorList>
    </citation>
    <scope>NUCLEOTIDE SEQUENCE</scope>
    <source>
        <strain evidence="2">TRF0915ILg1</strain>
        <tissue evidence="2">Whole body</tissue>
    </source>
</reference>
<feature type="compositionally biased region" description="Basic and acidic residues" evidence="1">
    <location>
        <begin position="1"/>
        <end position="15"/>
    </location>
</feature>
<dbReference type="AlphaFoldDB" id="A0A8K0CWU0"/>
<name>A0A8K0CWU0_IGNLU</name>
<dbReference type="EMBL" id="VTPC01020874">
    <property type="protein sequence ID" value="KAF2891862.1"/>
    <property type="molecule type" value="Genomic_DNA"/>
</dbReference>
<dbReference type="Proteomes" id="UP000801492">
    <property type="component" value="Unassembled WGS sequence"/>
</dbReference>